<feature type="region of interest" description="Disordered" evidence="1">
    <location>
        <begin position="293"/>
        <end position="378"/>
    </location>
</feature>
<feature type="region of interest" description="Disordered" evidence="1">
    <location>
        <begin position="1"/>
        <end position="48"/>
    </location>
</feature>
<comment type="caution">
    <text evidence="2">The sequence shown here is derived from an EMBL/GenBank/DDBJ whole genome shotgun (WGS) entry which is preliminary data.</text>
</comment>
<feature type="compositionally biased region" description="Low complexity" evidence="1">
    <location>
        <begin position="172"/>
        <end position="181"/>
    </location>
</feature>
<dbReference type="EMBL" id="SDIL01000159">
    <property type="protein sequence ID" value="RXK35096.1"/>
    <property type="molecule type" value="Genomic_DNA"/>
</dbReference>
<evidence type="ECO:0000313" key="2">
    <source>
        <dbReference type="EMBL" id="RXK35096.1"/>
    </source>
</evidence>
<evidence type="ECO:0000256" key="1">
    <source>
        <dbReference type="SAM" id="MobiDB-lite"/>
    </source>
</evidence>
<feature type="region of interest" description="Disordered" evidence="1">
    <location>
        <begin position="113"/>
        <end position="190"/>
    </location>
</feature>
<dbReference type="InParanoid" id="A0A4Q1BBH9"/>
<gene>
    <name evidence="2" type="ORF">M231_07648</name>
</gene>
<feature type="compositionally biased region" description="Low complexity" evidence="1">
    <location>
        <begin position="116"/>
        <end position="131"/>
    </location>
</feature>
<dbReference type="VEuPathDB" id="FungiDB:TREMEDRAFT_58190"/>
<sequence length="432" mass="47235">MSSIAPISTYPPPSADDTPINPLKRPTSSDQTPPEPPKKKKKFEPLPAFPSNTPYISFILNDHFAILRERQKNPNGPHIPLPAVTVVSSSWDWSIRPPAILLETPEGQAWLARQNKPTPSTTPPVKTTSPTTKDKRHSSEGKHKHRSTSAHSSSSNKHHRRHKTSKSEGSKRSSSSTITPSGTNVVTSNLRTSVNEVPAIRPIHPLNRKPSSFDLPSIPHISTSLANVNNHAVKVSSPLKMVTGPEDIELRSQTIPLKTKEVEIGSVKRLRTASSPLKVSTVLGEESQRLGGVDVPSVAAEPRRGPSRRAKTISPSQLIRPLPDVDTTPLDVDVRDVSRSSIETQSPKKRVQSKTISPPQPLHLLPEVSGKTESPIKRGTRKMSEVMAEAAGIRQVVKSEAAVPTATFGRAKREKTLPARLRDYTITAEIIW</sequence>
<feature type="compositionally biased region" description="Low complexity" evidence="1">
    <location>
        <begin position="320"/>
        <end position="331"/>
    </location>
</feature>
<dbReference type="Proteomes" id="UP000289152">
    <property type="component" value="Unassembled WGS sequence"/>
</dbReference>
<name>A0A4Q1BBH9_TREME</name>
<keyword evidence="3" id="KW-1185">Reference proteome</keyword>
<dbReference type="AlphaFoldDB" id="A0A4Q1BBH9"/>
<accession>A0A4Q1BBH9</accession>
<evidence type="ECO:0000313" key="3">
    <source>
        <dbReference type="Proteomes" id="UP000289152"/>
    </source>
</evidence>
<protein>
    <submittedName>
        <fullName evidence="2">Uncharacterized protein</fullName>
    </submittedName>
</protein>
<organism evidence="2 3">
    <name type="scientific">Tremella mesenterica</name>
    <name type="common">Jelly fungus</name>
    <dbReference type="NCBI Taxonomy" id="5217"/>
    <lineage>
        <taxon>Eukaryota</taxon>
        <taxon>Fungi</taxon>
        <taxon>Dikarya</taxon>
        <taxon>Basidiomycota</taxon>
        <taxon>Agaricomycotina</taxon>
        <taxon>Tremellomycetes</taxon>
        <taxon>Tremellales</taxon>
        <taxon>Tremellaceae</taxon>
        <taxon>Tremella</taxon>
    </lineage>
</organism>
<proteinExistence type="predicted"/>
<reference evidence="2 3" key="1">
    <citation type="submission" date="2016-06" db="EMBL/GenBank/DDBJ databases">
        <title>Evolution of pathogenesis and genome organization in the Tremellales.</title>
        <authorList>
            <person name="Cuomo C."/>
            <person name="Litvintseva A."/>
            <person name="Heitman J."/>
            <person name="Chen Y."/>
            <person name="Sun S."/>
            <person name="Springer D."/>
            <person name="Dromer F."/>
            <person name="Young S."/>
            <person name="Zeng Q."/>
            <person name="Chapman S."/>
            <person name="Gujja S."/>
            <person name="Saif S."/>
            <person name="Birren B."/>
        </authorList>
    </citation>
    <scope>NUCLEOTIDE SEQUENCE [LARGE SCALE GENOMIC DNA]</scope>
    <source>
        <strain evidence="2 3">ATCC 28783</strain>
    </source>
</reference>